<comment type="subcellular location">
    <subcellularLocation>
        <location evidence="1">Cell membrane</location>
        <topology evidence="1">Peripheral membrane protein</topology>
    </subcellularLocation>
    <subcellularLocation>
        <location evidence="3">Golgi apparatus membrane</location>
        <topology evidence="3">Peripheral membrane protein</topology>
    </subcellularLocation>
    <subcellularLocation>
        <location evidence="2">Membrane raft</location>
    </subcellularLocation>
    <subcellularLocation>
        <location evidence="4">Membrane</location>
        <location evidence="4">Caveola</location>
        <topology evidence="4">Peripheral membrane protein</topology>
    </subcellularLocation>
</comment>
<accession>A0A673L9U2</accession>
<proteinExistence type="inferred from homology"/>
<dbReference type="GO" id="GO:0030154">
    <property type="term" value="P:cell differentiation"/>
    <property type="evidence" value="ECO:0007669"/>
    <property type="project" value="TreeGrafter"/>
</dbReference>
<dbReference type="GO" id="GO:0000139">
    <property type="term" value="C:Golgi membrane"/>
    <property type="evidence" value="ECO:0007669"/>
    <property type="project" value="UniProtKB-SubCell"/>
</dbReference>
<keyword evidence="11" id="KW-0449">Lipoprotein</keyword>
<dbReference type="PANTHER" id="PTHR10844:SF18">
    <property type="entry name" value="CAVEOLIN-1"/>
    <property type="match status" value="1"/>
</dbReference>
<dbReference type="Pfam" id="PF01146">
    <property type="entry name" value="Caveolin"/>
    <property type="match status" value="2"/>
</dbReference>
<dbReference type="GO" id="GO:0044325">
    <property type="term" value="F:transmembrane transporter binding"/>
    <property type="evidence" value="ECO:0007669"/>
    <property type="project" value="TreeGrafter"/>
</dbReference>
<dbReference type="GO" id="GO:0070836">
    <property type="term" value="P:caveola assembly"/>
    <property type="evidence" value="ECO:0007669"/>
    <property type="project" value="InterPro"/>
</dbReference>
<evidence type="ECO:0000256" key="2">
    <source>
        <dbReference type="ARBA" id="ARBA00004285"/>
    </source>
</evidence>
<evidence type="ECO:0000256" key="6">
    <source>
        <dbReference type="ARBA" id="ARBA00017674"/>
    </source>
</evidence>
<dbReference type="GO" id="GO:0001937">
    <property type="term" value="P:negative regulation of endothelial cell proliferation"/>
    <property type="evidence" value="ECO:0007669"/>
    <property type="project" value="TreeGrafter"/>
</dbReference>
<dbReference type="Proteomes" id="UP000472270">
    <property type="component" value="Unassembled WGS sequence"/>
</dbReference>
<evidence type="ECO:0000256" key="4">
    <source>
        <dbReference type="ARBA" id="ARBA00004543"/>
    </source>
</evidence>
<dbReference type="GO" id="GO:0019901">
    <property type="term" value="F:protein kinase binding"/>
    <property type="evidence" value="ECO:0007669"/>
    <property type="project" value="TreeGrafter"/>
</dbReference>
<dbReference type="GO" id="GO:0060090">
    <property type="term" value="F:molecular adaptor activity"/>
    <property type="evidence" value="ECO:0007669"/>
    <property type="project" value="TreeGrafter"/>
</dbReference>
<evidence type="ECO:0000313" key="13">
    <source>
        <dbReference type="Ensembl" id="ENSSRHP00000075098.1"/>
    </source>
</evidence>
<dbReference type="AlphaFoldDB" id="A0A673L9U2"/>
<sequence>MGLEKEKMETSVIMDEDEFNRSIEPILGGKPHVYSEVPDRDPKDINAHLKVGFEDIIAEPISTHSFDRVWISSHAVFELVKFIFYRILTTFLAIPMAFIAGIVFGILSCIHIWVVMPVIQGCMMTLPSIHVIWTSLMDMFIGPFFFSIGRCLSSINARDSMTSGYKDGAPEEDYAHSPFIRKQGNIYKPNNKEMDNDSINEKTLQDVHTKEIDLVNRDPKHLNADVVKVDFEDVIAEPAGTYSFDGVWKASFTTFTVTKYWCYRLLTALVGIPLALVWGIFFAILSFIHIWAVVPCVKSYLIEIHCVSRVYSICVHTFCDPLFEAMGKCFSSVRVTTTKVV</sequence>
<dbReference type="InterPro" id="IPR018361">
    <property type="entry name" value="Caveolin_CS"/>
</dbReference>
<dbReference type="InterPro" id="IPR001612">
    <property type="entry name" value="Caveolin"/>
</dbReference>
<dbReference type="GO" id="GO:0005925">
    <property type="term" value="C:focal adhesion"/>
    <property type="evidence" value="ECO:0007669"/>
    <property type="project" value="TreeGrafter"/>
</dbReference>
<keyword evidence="12" id="KW-0812">Transmembrane</keyword>
<dbReference type="GO" id="GO:0042383">
    <property type="term" value="C:sarcolemma"/>
    <property type="evidence" value="ECO:0007669"/>
    <property type="project" value="TreeGrafter"/>
</dbReference>
<evidence type="ECO:0000256" key="7">
    <source>
        <dbReference type="ARBA" id="ARBA00022475"/>
    </source>
</evidence>
<protein>
    <recommendedName>
        <fullName evidence="6">Caveolin-1</fullName>
    </recommendedName>
</protein>
<dbReference type="GO" id="GO:0005901">
    <property type="term" value="C:caveola"/>
    <property type="evidence" value="ECO:0007669"/>
    <property type="project" value="UniProtKB-SubCell"/>
</dbReference>
<keyword evidence="7" id="KW-1003">Cell membrane</keyword>
<evidence type="ECO:0000256" key="9">
    <source>
        <dbReference type="ARBA" id="ARBA00023136"/>
    </source>
</evidence>
<feature type="transmembrane region" description="Helical" evidence="12">
    <location>
        <begin position="128"/>
        <end position="148"/>
    </location>
</feature>
<dbReference type="PROSITE" id="PS01210">
    <property type="entry name" value="CAVEOLIN"/>
    <property type="match status" value="1"/>
</dbReference>
<comment type="similarity">
    <text evidence="5">Belongs to the caveolin family.</text>
</comment>
<keyword evidence="10" id="KW-0564">Palmitate</keyword>
<evidence type="ECO:0000256" key="8">
    <source>
        <dbReference type="ARBA" id="ARBA00023034"/>
    </source>
</evidence>
<name>A0A673L9U2_9TELE</name>
<reference evidence="13" key="1">
    <citation type="submission" date="2025-08" db="UniProtKB">
        <authorList>
            <consortium name="Ensembl"/>
        </authorList>
    </citation>
    <scope>IDENTIFICATION</scope>
</reference>
<dbReference type="GO" id="GO:0051480">
    <property type="term" value="P:regulation of cytosolic calcium ion concentration"/>
    <property type="evidence" value="ECO:0007669"/>
    <property type="project" value="TreeGrafter"/>
</dbReference>
<dbReference type="GO" id="GO:0048471">
    <property type="term" value="C:perinuclear region of cytoplasm"/>
    <property type="evidence" value="ECO:0007669"/>
    <property type="project" value="TreeGrafter"/>
</dbReference>
<evidence type="ECO:0000256" key="1">
    <source>
        <dbReference type="ARBA" id="ARBA00004202"/>
    </source>
</evidence>
<reference evidence="13" key="2">
    <citation type="submission" date="2025-09" db="UniProtKB">
        <authorList>
            <consortium name="Ensembl"/>
        </authorList>
    </citation>
    <scope>IDENTIFICATION</scope>
</reference>
<dbReference type="PANTHER" id="PTHR10844">
    <property type="entry name" value="CAVEOLIN"/>
    <property type="match status" value="1"/>
</dbReference>
<organism evidence="13 14">
    <name type="scientific">Sinocyclocheilus rhinocerous</name>
    <dbReference type="NCBI Taxonomy" id="307959"/>
    <lineage>
        <taxon>Eukaryota</taxon>
        <taxon>Metazoa</taxon>
        <taxon>Chordata</taxon>
        <taxon>Craniata</taxon>
        <taxon>Vertebrata</taxon>
        <taxon>Euteleostomi</taxon>
        <taxon>Actinopterygii</taxon>
        <taxon>Neopterygii</taxon>
        <taxon>Teleostei</taxon>
        <taxon>Ostariophysi</taxon>
        <taxon>Cypriniformes</taxon>
        <taxon>Cyprinidae</taxon>
        <taxon>Cyprininae</taxon>
        <taxon>Sinocyclocheilus</taxon>
    </lineage>
</organism>
<evidence type="ECO:0000256" key="3">
    <source>
        <dbReference type="ARBA" id="ARBA00004395"/>
    </source>
</evidence>
<evidence type="ECO:0000256" key="10">
    <source>
        <dbReference type="ARBA" id="ARBA00023139"/>
    </source>
</evidence>
<feature type="transmembrane region" description="Helical" evidence="12">
    <location>
        <begin position="265"/>
        <end position="292"/>
    </location>
</feature>
<evidence type="ECO:0000256" key="5">
    <source>
        <dbReference type="ARBA" id="ARBA00010988"/>
    </source>
</evidence>
<evidence type="ECO:0000313" key="14">
    <source>
        <dbReference type="Proteomes" id="UP000472270"/>
    </source>
</evidence>
<keyword evidence="8" id="KW-0333">Golgi apparatus</keyword>
<keyword evidence="12" id="KW-1133">Transmembrane helix</keyword>
<dbReference type="Ensembl" id="ENSSRHT00000077139.1">
    <property type="protein sequence ID" value="ENSSRHP00000075098.1"/>
    <property type="gene ID" value="ENSSRHG00000037296.1"/>
</dbReference>
<keyword evidence="14" id="KW-1185">Reference proteome</keyword>
<keyword evidence="9 12" id="KW-0472">Membrane</keyword>
<feature type="transmembrane region" description="Helical" evidence="12">
    <location>
        <begin position="91"/>
        <end position="116"/>
    </location>
</feature>
<evidence type="ECO:0000256" key="12">
    <source>
        <dbReference type="SAM" id="Phobius"/>
    </source>
</evidence>
<evidence type="ECO:0000256" key="11">
    <source>
        <dbReference type="ARBA" id="ARBA00023288"/>
    </source>
</evidence>
<dbReference type="GO" id="GO:0031410">
    <property type="term" value="C:cytoplasmic vesicle"/>
    <property type="evidence" value="ECO:0007669"/>
    <property type="project" value="TreeGrafter"/>
</dbReference>